<keyword evidence="3" id="KW-1185">Reference proteome</keyword>
<feature type="compositionally biased region" description="Basic and acidic residues" evidence="1">
    <location>
        <begin position="406"/>
        <end position="416"/>
    </location>
</feature>
<dbReference type="AlphaFoldDB" id="A0A316U3P5"/>
<dbReference type="OrthoDB" id="2431475at2759"/>
<feature type="compositionally biased region" description="Low complexity" evidence="1">
    <location>
        <begin position="66"/>
        <end position="76"/>
    </location>
</feature>
<feature type="compositionally biased region" description="Basic and acidic residues" evidence="1">
    <location>
        <begin position="298"/>
        <end position="308"/>
    </location>
</feature>
<evidence type="ECO:0000313" key="2">
    <source>
        <dbReference type="EMBL" id="PWN19909.1"/>
    </source>
</evidence>
<dbReference type="GeneID" id="37011495"/>
<dbReference type="Proteomes" id="UP000245942">
    <property type="component" value="Unassembled WGS sequence"/>
</dbReference>
<dbReference type="PANTHER" id="PTHR40132">
    <property type="entry name" value="PRE-MRNA-SPLICING FACTOR 38B"/>
    <property type="match status" value="1"/>
</dbReference>
<dbReference type="EMBL" id="KZ819329">
    <property type="protein sequence ID" value="PWN19909.1"/>
    <property type="molecule type" value="Genomic_DNA"/>
</dbReference>
<name>A0A316U3P5_9BASI</name>
<feature type="compositionally biased region" description="Basic and acidic residues" evidence="1">
    <location>
        <begin position="244"/>
        <end position="281"/>
    </location>
</feature>
<proteinExistence type="predicted"/>
<evidence type="ECO:0000313" key="3">
    <source>
        <dbReference type="Proteomes" id="UP000245942"/>
    </source>
</evidence>
<accession>A0A316U3P5</accession>
<protein>
    <submittedName>
        <fullName evidence="2">Uncharacterized protein</fullName>
    </submittedName>
</protein>
<feature type="region of interest" description="Disordered" evidence="1">
    <location>
        <begin position="54"/>
        <end position="86"/>
    </location>
</feature>
<feature type="compositionally biased region" description="Low complexity" evidence="1">
    <location>
        <begin position="318"/>
        <end position="328"/>
    </location>
</feature>
<evidence type="ECO:0000256" key="1">
    <source>
        <dbReference type="SAM" id="MobiDB-lite"/>
    </source>
</evidence>
<gene>
    <name evidence="2" type="ORF">BCV69DRAFT_213038</name>
</gene>
<feature type="compositionally biased region" description="Basic residues" evidence="1">
    <location>
        <begin position="370"/>
        <end position="380"/>
    </location>
</feature>
<dbReference type="STRING" id="1684307.A0A316U3P5"/>
<feature type="compositionally biased region" description="Basic and acidic residues" evidence="1">
    <location>
        <begin position="218"/>
        <end position="236"/>
    </location>
</feature>
<feature type="compositionally biased region" description="Basic and acidic residues" evidence="1">
    <location>
        <begin position="193"/>
        <end position="202"/>
    </location>
</feature>
<dbReference type="RefSeq" id="XP_025347069.1">
    <property type="nucleotide sequence ID" value="XM_025489761.1"/>
</dbReference>
<sequence length="416" mass="46640">MSLRTSSSSSSNSTATKNSGILDSLIASLVSSNQDLTLSEAELDKLISDAILQETRDRNAGGSGSGTKSSAGETSAPDPSKAASTNKSFLAGVIRGVEGHNRAVIKRGLREALEGEKRRRGEAVGDAGGYDDQPTRRQSGGGHSNRYPRDLDRRATGSASSSRSISKTEKPQAIPSKMDKYFTSSYDPSLDIAPEHSTKTVDGDGGWGLIEDGGWDTLLDRAKTRDEEERREIEERRKRRKARRQEEDERSRRRADKARDRDRDRGSASERSRGHTKEPSSHRRHRDRSVSPPRYRSPRRDHDSEQRQRHSRRDARSESCSPSRSSTSDRARKSHHRIHDRSRDEEEGHRSKHSRRNRSASRSRSASPERRRRSSHRHRSKADNEEKEATAVGSSALDTKYAPKGSVREWDLGKSR</sequence>
<feature type="compositionally biased region" description="Basic and acidic residues" evidence="1">
    <location>
        <begin position="114"/>
        <end position="123"/>
    </location>
</feature>
<organism evidence="2 3">
    <name type="scientific">Pseudomicrostroma glucosiphilum</name>
    <dbReference type="NCBI Taxonomy" id="1684307"/>
    <lineage>
        <taxon>Eukaryota</taxon>
        <taxon>Fungi</taxon>
        <taxon>Dikarya</taxon>
        <taxon>Basidiomycota</taxon>
        <taxon>Ustilaginomycotina</taxon>
        <taxon>Exobasidiomycetes</taxon>
        <taxon>Microstromatales</taxon>
        <taxon>Microstromatales incertae sedis</taxon>
        <taxon>Pseudomicrostroma</taxon>
    </lineage>
</organism>
<dbReference type="PANTHER" id="PTHR40132:SF1">
    <property type="entry name" value="PRE-MRNA-SPLICING FACTOR 38B"/>
    <property type="match status" value="1"/>
</dbReference>
<feature type="region of interest" description="Disordered" evidence="1">
    <location>
        <begin position="114"/>
        <end position="416"/>
    </location>
</feature>
<reference evidence="2 3" key="1">
    <citation type="journal article" date="2018" name="Mol. Biol. Evol.">
        <title>Broad Genomic Sampling Reveals a Smut Pathogenic Ancestry of the Fungal Clade Ustilaginomycotina.</title>
        <authorList>
            <person name="Kijpornyongpan T."/>
            <person name="Mondo S.J."/>
            <person name="Barry K."/>
            <person name="Sandor L."/>
            <person name="Lee J."/>
            <person name="Lipzen A."/>
            <person name="Pangilinan J."/>
            <person name="LaButti K."/>
            <person name="Hainaut M."/>
            <person name="Henrissat B."/>
            <person name="Grigoriev I.V."/>
            <person name="Spatafora J.W."/>
            <person name="Aime M.C."/>
        </authorList>
    </citation>
    <scope>NUCLEOTIDE SEQUENCE [LARGE SCALE GENOMIC DNA]</scope>
    <source>
        <strain evidence="2 3">MCA 4718</strain>
    </source>
</reference>
<feature type="compositionally biased region" description="Basic residues" evidence="1">
    <location>
        <begin position="350"/>
        <end position="361"/>
    </location>
</feature>